<keyword evidence="6" id="KW-1185">Reference proteome</keyword>
<feature type="compositionally biased region" description="Low complexity" evidence="3">
    <location>
        <begin position="299"/>
        <end position="308"/>
    </location>
</feature>
<dbReference type="PANTHER" id="PTHR46054">
    <property type="entry name" value="MATERNAL EFFECT PROTEIN STAUFEN"/>
    <property type="match status" value="1"/>
</dbReference>
<dbReference type="GO" id="GO:0035418">
    <property type="term" value="P:protein localization to synapse"/>
    <property type="evidence" value="ECO:0007669"/>
    <property type="project" value="TreeGrafter"/>
</dbReference>
<dbReference type="STRING" id="34508.A0A4U5NAQ2"/>
<dbReference type="SMART" id="SM00358">
    <property type="entry name" value="DSRM"/>
    <property type="match status" value="3"/>
</dbReference>
<dbReference type="Gene3D" id="3.30.160.20">
    <property type="match status" value="3"/>
</dbReference>
<protein>
    <recommendedName>
        <fullName evidence="4">DRBM domain-containing protein</fullName>
    </recommendedName>
</protein>
<dbReference type="GO" id="GO:0043025">
    <property type="term" value="C:neuronal cell body"/>
    <property type="evidence" value="ECO:0007669"/>
    <property type="project" value="TreeGrafter"/>
</dbReference>
<dbReference type="GO" id="GO:0032839">
    <property type="term" value="C:dendrite cytoplasm"/>
    <property type="evidence" value="ECO:0007669"/>
    <property type="project" value="GOC"/>
</dbReference>
<feature type="region of interest" description="Disordered" evidence="3">
    <location>
        <begin position="287"/>
        <end position="328"/>
    </location>
</feature>
<dbReference type="CDD" id="cd19857">
    <property type="entry name" value="DSRM_STAU_rpt1"/>
    <property type="match status" value="1"/>
</dbReference>
<reference evidence="5 6" key="1">
    <citation type="journal article" date="2015" name="Genome Biol.">
        <title>Comparative genomics of Steinernema reveals deeply conserved gene regulatory networks.</title>
        <authorList>
            <person name="Dillman A.R."/>
            <person name="Macchietto M."/>
            <person name="Porter C.F."/>
            <person name="Rogers A."/>
            <person name="Williams B."/>
            <person name="Antoshechkin I."/>
            <person name="Lee M.M."/>
            <person name="Goodwin Z."/>
            <person name="Lu X."/>
            <person name="Lewis E.E."/>
            <person name="Goodrich-Blair H."/>
            <person name="Stock S.P."/>
            <person name="Adams B.J."/>
            <person name="Sternberg P.W."/>
            <person name="Mortazavi A."/>
        </authorList>
    </citation>
    <scope>NUCLEOTIDE SEQUENCE [LARGE SCALE GENOMIC DNA]</scope>
    <source>
        <strain evidence="5 6">ALL</strain>
    </source>
</reference>
<evidence type="ECO:0000256" key="2">
    <source>
        <dbReference type="PROSITE-ProRule" id="PRU00266"/>
    </source>
</evidence>
<dbReference type="PROSITE" id="PS50137">
    <property type="entry name" value="DS_RBD"/>
    <property type="match status" value="4"/>
</dbReference>
<dbReference type="GO" id="GO:0007281">
    <property type="term" value="P:germ cell development"/>
    <property type="evidence" value="ECO:0007669"/>
    <property type="project" value="TreeGrafter"/>
</dbReference>
<evidence type="ECO:0000313" key="5">
    <source>
        <dbReference type="EMBL" id="TKR79908.1"/>
    </source>
</evidence>
<feature type="domain" description="DRBM" evidence="4">
    <location>
        <begin position="328"/>
        <end position="399"/>
    </location>
</feature>
<evidence type="ECO:0000259" key="4">
    <source>
        <dbReference type="PROSITE" id="PS50137"/>
    </source>
</evidence>
<evidence type="ECO:0000256" key="3">
    <source>
        <dbReference type="SAM" id="MobiDB-lite"/>
    </source>
</evidence>
<sequence length="564" mass="62865">MDSGGAEAVEAPSEGRPSAESSSSSSLPPPPPLTSMHPEPWCGKHIIDAEPAVKNVYNYAQRISQPEKTPMCRIAELSRYHKLRHEYILLDESGPAHKKRFTVNLVLQSDESYEGSGPSIKKAQQAAAEVALRHTQLSTPPERQRRIKKDSANPVQLLASVAQQLKIPVIFRDIRDPLPPQAHLPSQNCPFVVPPPFAAPFISPQFQRPPPPPLMALPPGVPPFYGPPIYYSQQRPNTPIDLQATVVLKFGANEVRATGANRNQARVNAALEALKILAPDLEKLNEAENVEEEQQPAASNNSSSSSDSSFDEEKENSEDTPRKSRQKSVISLIHERALQMRMDVEFEILKESGEPHKRQYLMRCMLRNQIDVIVADGEGGSKRNAKQVACAKMLEKLNDLKSDPVYIASALLRNSRRQPGALRDQKRKTIVKDMKKNPLYGHHINPVSRLIQVMQISNEPDPKFRIVGENGQGRYKEFVVEATCKDIHCQGTGPNKKLAKRAAAEAMLAKIGYDKPMPQRSDPLMISLRSTRFHVRNLYQNRSASASSTQQRSGTTNRNPNRSR</sequence>
<dbReference type="InterPro" id="IPR014720">
    <property type="entry name" value="dsRBD_dom"/>
</dbReference>
<dbReference type="SUPFAM" id="SSF54768">
    <property type="entry name" value="dsRNA-binding domain-like"/>
    <property type="match status" value="3"/>
</dbReference>
<dbReference type="GO" id="GO:0098964">
    <property type="term" value="P:anterograde dendritic transport of messenger ribonucleoprotein complex"/>
    <property type="evidence" value="ECO:0007669"/>
    <property type="project" value="TreeGrafter"/>
</dbReference>
<name>A0A4U5NAQ2_STECR</name>
<evidence type="ECO:0000313" key="6">
    <source>
        <dbReference type="Proteomes" id="UP000298663"/>
    </source>
</evidence>
<dbReference type="FunFam" id="3.30.160.20:FF:000007">
    <property type="entry name" value="Double-stranded RNA-binding protein Staufen homolog 1"/>
    <property type="match status" value="2"/>
</dbReference>
<feature type="region of interest" description="Disordered" evidence="3">
    <location>
        <begin position="541"/>
        <end position="564"/>
    </location>
</feature>
<feature type="domain" description="DRBM" evidence="4">
    <location>
        <begin position="69"/>
        <end position="137"/>
    </location>
</feature>
<feature type="region of interest" description="Disordered" evidence="3">
    <location>
        <begin position="1"/>
        <end position="40"/>
    </location>
</feature>
<gene>
    <name evidence="5" type="ORF">L596_014059</name>
</gene>
<evidence type="ECO:0000256" key="1">
    <source>
        <dbReference type="ARBA" id="ARBA00022884"/>
    </source>
</evidence>
<dbReference type="AlphaFoldDB" id="A0A4U5NAQ2"/>
<dbReference type="CDD" id="cd19860">
    <property type="entry name" value="DSRM_STAU_rpt4"/>
    <property type="match status" value="1"/>
</dbReference>
<reference evidence="5 6" key="2">
    <citation type="journal article" date="2019" name="G3 (Bethesda)">
        <title>Hybrid Assembly of the Genome of the Entomopathogenic Nematode Steinernema carpocapsae Identifies the X-Chromosome.</title>
        <authorList>
            <person name="Serra L."/>
            <person name="Macchietto M."/>
            <person name="Macias-Munoz A."/>
            <person name="McGill C.J."/>
            <person name="Rodriguez I.M."/>
            <person name="Rodriguez B."/>
            <person name="Murad R."/>
            <person name="Mortazavi A."/>
        </authorList>
    </citation>
    <scope>NUCLEOTIDE SEQUENCE [LARGE SCALE GENOMIC DNA]</scope>
    <source>
        <strain evidence="5 6">ALL</strain>
    </source>
</reference>
<dbReference type="Proteomes" id="UP000298663">
    <property type="component" value="Unassembled WGS sequence"/>
</dbReference>
<dbReference type="GO" id="GO:0003729">
    <property type="term" value="F:mRNA binding"/>
    <property type="evidence" value="ECO:0007669"/>
    <property type="project" value="TreeGrafter"/>
</dbReference>
<dbReference type="GO" id="GO:0005886">
    <property type="term" value="C:plasma membrane"/>
    <property type="evidence" value="ECO:0007669"/>
    <property type="project" value="TreeGrafter"/>
</dbReference>
<dbReference type="OrthoDB" id="10037267at2759"/>
<dbReference type="GO" id="GO:0010494">
    <property type="term" value="C:cytoplasmic stress granule"/>
    <property type="evidence" value="ECO:0007669"/>
    <property type="project" value="TreeGrafter"/>
</dbReference>
<dbReference type="EMBL" id="AZBU02000004">
    <property type="protein sequence ID" value="TKR79908.1"/>
    <property type="molecule type" value="Genomic_DNA"/>
</dbReference>
<dbReference type="GO" id="GO:0003725">
    <property type="term" value="F:double-stranded RNA binding"/>
    <property type="evidence" value="ECO:0007669"/>
    <property type="project" value="TreeGrafter"/>
</dbReference>
<feature type="domain" description="DRBM" evidence="4">
    <location>
        <begin position="153"/>
        <end position="279"/>
    </location>
</feature>
<organism evidence="5 6">
    <name type="scientific">Steinernema carpocapsae</name>
    <name type="common">Entomopathogenic nematode</name>
    <dbReference type="NCBI Taxonomy" id="34508"/>
    <lineage>
        <taxon>Eukaryota</taxon>
        <taxon>Metazoa</taxon>
        <taxon>Ecdysozoa</taxon>
        <taxon>Nematoda</taxon>
        <taxon>Chromadorea</taxon>
        <taxon>Rhabditida</taxon>
        <taxon>Tylenchina</taxon>
        <taxon>Panagrolaimomorpha</taxon>
        <taxon>Strongyloidoidea</taxon>
        <taxon>Steinernematidae</taxon>
        <taxon>Steinernema</taxon>
    </lineage>
</organism>
<comment type="caution">
    <text evidence="5">The sequence shown here is derived from an EMBL/GenBank/DDBJ whole genome shotgun (WGS) entry which is preliminary data.</text>
</comment>
<dbReference type="GO" id="GO:0008298">
    <property type="term" value="P:intracellular mRNA localization"/>
    <property type="evidence" value="ECO:0007669"/>
    <property type="project" value="TreeGrafter"/>
</dbReference>
<feature type="compositionally biased region" description="Low complexity" evidence="3">
    <location>
        <begin position="542"/>
        <end position="555"/>
    </location>
</feature>
<accession>A0A4U5NAQ2</accession>
<dbReference type="InterPro" id="IPR051740">
    <property type="entry name" value="DRBM-containing_protein"/>
</dbReference>
<feature type="compositionally biased region" description="Low complexity" evidence="3">
    <location>
        <begin position="10"/>
        <end position="26"/>
    </location>
</feature>
<proteinExistence type="predicted"/>
<keyword evidence="1 2" id="KW-0694">RNA-binding</keyword>
<dbReference type="PANTHER" id="PTHR46054:SF3">
    <property type="entry name" value="MATERNAL EFFECT PROTEIN STAUFEN"/>
    <property type="match status" value="1"/>
</dbReference>
<feature type="domain" description="DRBM" evidence="4">
    <location>
        <begin position="445"/>
        <end position="513"/>
    </location>
</feature>
<dbReference type="Pfam" id="PF00035">
    <property type="entry name" value="dsrm"/>
    <property type="match status" value="3"/>
</dbReference>